<evidence type="ECO:0000313" key="3">
    <source>
        <dbReference type="Proteomes" id="UP000054937"/>
    </source>
</evidence>
<protein>
    <submittedName>
        <fullName evidence="2">Uncharacterized protein</fullName>
    </submittedName>
</protein>
<dbReference type="Proteomes" id="UP000054937">
    <property type="component" value="Unassembled WGS sequence"/>
</dbReference>
<comment type="caution">
    <text evidence="2">The sequence shown here is derived from an EMBL/GenBank/DDBJ whole genome shotgun (WGS) entry which is preliminary data.</text>
</comment>
<keyword evidence="1" id="KW-1133">Transmembrane helix</keyword>
<dbReference type="EMBL" id="LDAU01000092">
    <property type="protein sequence ID" value="KRX06705.1"/>
    <property type="molecule type" value="Genomic_DNA"/>
</dbReference>
<dbReference type="AlphaFoldDB" id="A0A0V0QX14"/>
<accession>A0A0V0QX14</accession>
<evidence type="ECO:0000313" key="2">
    <source>
        <dbReference type="EMBL" id="KRX06705.1"/>
    </source>
</evidence>
<dbReference type="InParanoid" id="A0A0V0QX14"/>
<keyword evidence="3" id="KW-1185">Reference proteome</keyword>
<keyword evidence="1" id="KW-0472">Membrane</keyword>
<gene>
    <name evidence="2" type="ORF">PPERSA_09107</name>
</gene>
<reference evidence="2 3" key="1">
    <citation type="journal article" date="2015" name="Sci. Rep.">
        <title>Genome of the facultative scuticociliatosis pathogen Pseudocohnilembus persalinus provides insight into its virulence through horizontal gene transfer.</title>
        <authorList>
            <person name="Xiong J."/>
            <person name="Wang G."/>
            <person name="Cheng J."/>
            <person name="Tian M."/>
            <person name="Pan X."/>
            <person name="Warren A."/>
            <person name="Jiang C."/>
            <person name="Yuan D."/>
            <person name="Miao W."/>
        </authorList>
    </citation>
    <scope>NUCLEOTIDE SEQUENCE [LARGE SCALE GENOMIC DNA]</scope>
    <source>
        <strain evidence="2">36N120E</strain>
    </source>
</reference>
<feature type="transmembrane region" description="Helical" evidence="1">
    <location>
        <begin position="9"/>
        <end position="31"/>
    </location>
</feature>
<keyword evidence="1" id="KW-0812">Transmembrane</keyword>
<organism evidence="2 3">
    <name type="scientific">Pseudocohnilembus persalinus</name>
    <name type="common">Ciliate</name>
    <dbReference type="NCBI Taxonomy" id="266149"/>
    <lineage>
        <taxon>Eukaryota</taxon>
        <taxon>Sar</taxon>
        <taxon>Alveolata</taxon>
        <taxon>Ciliophora</taxon>
        <taxon>Intramacronucleata</taxon>
        <taxon>Oligohymenophorea</taxon>
        <taxon>Scuticociliatia</taxon>
        <taxon>Philasterida</taxon>
        <taxon>Pseudocohnilembidae</taxon>
        <taxon>Pseudocohnilembus</taxon>
    </lineage>
</organism>
<name>A0A0V0QX14_PSEPJ</name>
<proteinExistence type="predicted"/>
<sequence>MALIQSQVFLYFNQVLVVYIIIFLFIVSQGYESVPERMVTNQAKANLAQSPCDQNYLISFYYFPKSQSPKQAPLQIKIPEILIEKPLQSPLTPSTFKTLEMQSKSPLNYLFYLDWPMSTLIIVLAKSRGQTNKLDKTPAVPPLATNFAASNNQFQLLLLFLTQKILAVCSLNPKLRAQVGKYLATLMKFPLQRAKTPSFFKTQERHQRPPVVC</sequence>
<evidence type="ECO:0000256" key="1">
    <source>
        <dbReference type="SAM" id="Phobius"/>
    </source>
</evidence>